<sequence length="190" mass="21296">MTDQDKDVVDILSEDHREVEEMFRELESLGVSDPAVQARGRLLVDQVTIALVRHAVAEEVVVYPAVKERVSEEEAERAKREHAEAEESMKALERLDPEDPSFDQEIRKLMTEIRTHVAEEEGEMFPHMREVMSREELVKLGGQVEAIKAMAPTRPHPSVPNEPGPRLAAGPVAGLFDRLRDLASGRGKEG</sequence>
<dbReference type="AlphaFoldDB" id="A0A6J4NIH5"/>
<feature type="region of interest" description="Disordered" evidence="1">
    <location>
        <begin position="71"/>
        <end position="101"/>
    </location>
</feature>
<dbReference type="PANTHER" id="PTHR35585">
    <property type="entry name" value="HHE DOMAIN PROTEIN (AFU_ORTHOLOGUE AFUA_4G00730)"/>
    <property type="match status" value="1"/>
</dbReference>
<dbReference type="EMBL" id="CADCUK010000173">
    <property type="protein sequence ID" value="CAA9388646.1"/>
    <property type="molecule type" value="Genomic_DNA"/>
</dbReference>
<dbReference type="CDD" id="cd12108">
    <property type="entry name" value="Hr-like"/>
    <property type="match status" value="1"/>
</dbReference>
<gene>
    <name evidence="3" type="ORF">AVDCRST_MAG47-2678</name>
</gene>
<protein>
    <submittedName>
        <fullName evidence="3">Hemerythrin domain protein</fullName>
    </submittedName>
</protein>
<feature type="compositionally biased region" description="Basic and acidic residues" evidence="1">
    <location>
        <begin position="71"/>
        <end position="97"/>
    </location>
</feature>
<evidence type="ECO:0000256" key="1">
    <source>
        <dbReference type="SAM" id="MobiDB-lite"/>
    </source>
</evidence>
<reference evidence="3" key="1">
    <citation type="submission" date="2020-02" db="EMBL/GenBank/DDBJ databases">
        <authorList>
            <person name="Meier V. D."/>
        </authorList>
    </citation>
    <scope>NUCLEOTIDE SEQUENCE</scope>
    <source>
        <strain evidence="3">AVDCRST_MAG47</strain>
    </source>
</reference>
<dbReference type="Gene3D" id="1.20.120.520">
    <property type="entry name" value="nmb1532 protein domain like"/>
    <property type="match status" value="1"/>
</dbReference>
<dbReference type="PANTHER" id="PTHR35585:SF1">
    <property type="entry name" value="HHE DOMAIN PROTEIN (AFU_ORTHOLOGUE AFUA_4G00730)"/>
    <property type="match status" value="1"/>
</dbReference>
<feature type="region of interest" description="Disordered" evidence="1">
    <location>
        <begin position="151"/>
        <end position="170"/>
    </location>
</feature>
<feature type="domain" description="Hemerythrin-like" evidence="2">
    <location>
        <begin position="8"/>
        <end position="127"/>
    </location>
</feature>
<feature type="compositionally biased region" description="Pro residues" evidence="1">
    <location>
        <begin position="154"/>
        <end position="163"/>
    </location>
</feature>
<organism evidence="3">
    <name type="scientific">uncultured Nocardioidaceae bacterium</name>
    <dbReference type="NCBI Taxonomy" id="253824"/>
    <lineage>
        <taxon>Bacteria</taxon>
        <taxon>Bacillati</taxon>
        <taxon>Actinomycetota</taxon>
        <taxon>Actinomycetes</taxon>
        <taxon>Propionibacteriales</taxon>
        <taxon>Nocardioidaceae</taxon>
        <taxon>environmental samples</taxon>
    </lineage>
</organism>
<evidence type="ECO:0000313" key="3">
    <source>
        <dbReference type="EMBL" id="CAA9388646.1"/>
    </source>
</evidence>
<evidence type="ECO:0000259" key="2">
    <source>
        <dbReference type="Pfam" id="PF01814"/>
    </source>
</evidence>
<name>A0A6J4NIH5_9ACTN</name>
<accession>A0A6J4NIH5</accession>
<dbReference type="Pfam" id="PF01814">
    <property type="entry name" value="Hemerythrin"/>
    <property type="match status" value="1"/>
</dbReference>
<dbReference type="InterPro" id="IPR012312">
    <property type="entry name" value="Hemerythrin-like"/>
</dbReference>
<proteinExistence type="predicted"/>